<sequence length="117" mass="13605">MVKSLQNETKNLILEFEMRKKRVLKCTHFEDLIAEIDNSLALTFKTCQQSASGQNELLAKFSQSTNHLKDIRACLLELRPNYTLHFAHEINMSIGMIQFELWNDSKQKLYELLDSVA</sequence>
<name>G8R8N4_OWEHD</name>
<proteinExistence type="predicted"/>
<gene>
    <name evidence="1" type="ordered locus">Oweho_0397</name>
</gene>
<dbReference type="EMBL" id="CP003156">
    <property type="protein sequence ID" value="AEV31416.1"/>
    <property type="molecule type" value="Genomic_DNA"/>
</dbReference>
<dbReference type="STRING" id="926562.Oweho_0397"/>
<dbReference type="Proteomes" id="UP000005631">
    <property type="component" value="Chromosome"/>
</dbReference>
<keyword evidence="2" id="KW-1185">Reference proteome</keyword>
<evidence type="ECO:0000313" key="2">
    <source>
        <dbReference type="Proteomes" id="UP000005631"/>
    </source>
</evidence>
<organism evidence="1 2">
    <name type="scientific">Owenweeksia hongkongensis (strain DSM 17368 / CIP 108786 / JCM 12287 / NRRL B-23963 / UST20020801)</name>
    <dbReference type="NCBI Taxonomy" id="926562"/>
    <lineage>
        <taxon>Bacteria</taxon>
        <taxon>Pseudomonadati</taxon>
        <taxon>Bacteroidota</taxon>
        <taxon>Flavobacteriia</taxon>
        <taxon>Flavobacteriales</taxon>
        <taxon>Owenweeksiaceae</taxon>
        <taxon>Owenweeksia</taxon>
    </lineage>
</organism>
<dbReference type="KEGG" id="oho:Oweho_0397"/>
<evidence type="ECO:0000313" key="1">
    <source>
        <dbReference type="EMBL" id="AEV31416.1"/>
    </source>
</evidence>
<protein>
    <submittedName>
        <fullName evidence="1">Uncharacterized protein</fullName>
    </submittedName>
</protein>
<dbReference type="AlphaFoldDB" id="G8R8N4"/>
<dbReference type="HOGENOM" id="CLU_2082464_0_0_10"/>
<accession>G8R8N4</accession>
<reference evidence="1 2" key="1">
    <citation type="journal article" date="2012" name="Stand. Genomic Sci.">
        <title>Genome sequence of the orange-pigmented seawater bacterium Owenweeksia hongkongensis type strain (UST20020801(T)).</title>
        <authorList>
            <person name="Riedel T."/>
            <person name="Held B."/>
            <person name="Nolan M."/>
            <person name="Lucas S."/>
            <person name="Lapidus A."/>
            <person name="Tice H."/>
            <person name="Del Rio T.G."/>
            <person name="Cheng J.F."/>
            <person name="Han C."/>
            <person name="Tapia R."/>
            <person name="Goodwin L.A."/>
            <person name="Pitluck S."/>
            <person name="Liolios K."/>
            <person name="Mavromatis K."/>
            <person name="Pagani I."/>
            <person name="Ivanova N."/>
            <person name="Mikhailova N."/>
            <person name="Pati A."/>
            <person name="Chen A."/>
            <person name="Palaniappan K."/>
            <person name="Rohde M."/>
            <person name="Tindall B.J."/>
            <person name="Detter J.C."/>
            <person name="Goker M."/>
            <person name="Woyke T."/>
            <person name="Bristow J."/>
            <person name="Eisen J.A."/>
            <person name="Markowitz V."/>
            <person name="Hugenholtz P."/>
            <person name="Klenk H.P."/>
            <person name="Kyrpides N.C."/>
        </authorList>
    </citation>
    <scope>NUCLEOTIDE SEQUENCE</scope>
    <source>
        <strain evidence="2">DSM 17368 / JCM 12287 / NRRL B-23963</strain>
    </source>
</reference>